<feature type="region of interest" description="Disordered" evidence="1">
    <location>
        <begin position="1306"/>
        <end position="1336"/>
    </location>
</feature>
<dbReference type="InterPro" id="IPR056604">
    <property type="entry name" value="GBF1-like_TPR"/>
</dbReference>
<feature type="compositionally biased region" description="Basic and acidic residues" evidence="1">
    <location>
        <begin position="1560"/>
        <end position="1607"/>
    </location>
</feature>
<gene>
    <name evidence="3" type="ORF">FZEAL_9959</name>
</gene>
<sequence length="1607" mass="177987">MSRDEQQPVTMESPRVSGVPTFENRSLHPRMQYRSRPVSVAVDPVSLVISECISITSAIQKHARSPHSSVSAILGGSPNPVHLGPPSPSPRGRSKSPAARLSNDASHDGLTNRWGLRGQRGKSMQDNPMITGFGKLRHELAGIKDLRSFDAPAILAPFLHVIQAKGTAAPITILALGALRKFLAYGFICPESPRFALAMQSLSAAVTHCQFDISDSGQVEVVLLMILNLMEDMMSGPGGDILSDESVCDMMGRGLAICSQPRFSPVLRRTAEASMVRMCQIIFEDIKHLEFEAGYDAEALDQQVDEDMGNVRMEHPAPEAEGFSVDPPSLEVPGTATPDRGRSSRDTASNSETAQPTVSEPSEERESVDLRPYSLPSVRELFRVLVNFLDPNDRQHTDTMRVMAMRIIHVALEVSGPFISRHPALAVIAEDRLCCYLFQLVRSDNMAILQESLIVAGTLLSTCRGVLKLQQELFLSYLVACLHPKVEIPREPGIEPSLYAGIPQTPKLVKPSQQSQPSSGRATPVPVQDRQKLGLEGGTRKPDARQAMVESVGVLSRMPTFMAELFVNYDCDVDRSDLCEDMIGLLSRNALPDSATWSTTSVPPLCLDALLRYIQFIAERLDEPAVFDGYPEPSALREQRRRKRIIIKGASKFNEKPKAGLGYLEAQGIIEDANDPVAVARFLKGTSRVNKKVLGDFLSKRGNEAILGAFLDLFDFTGKRVDESLRLLLESFRLPGEAPLISTIVESFSEKYCTPATTDEVADKDAVYILTYAIILLNTDQHNPNLEDRKRMTLGQFSNNLRGTNNGKNFAADYLQGIYESIKSNEIILPDEHDNQHAFDYAWRELLLKTEAAGSLIVCDTNIYDADMFAMTWKPIVSTLSYVFMSATDDAVFARIVTGFDECARIATQYKNTEALDQIVYCLSHMSTLATDSSFNTSLNTEVQAGDGSVMVSELAVKLGRNFRAQLATLVLFRVVTGSENLIRKSWKYIIRIWINLFTNSLTSPFSPSRLTSLPLPPIPLQTPSQVIDRVARNADTGFFSAFTSYISSYAADDPPEPSDEELESTLCTIDCIKSCKMSTVFENIAELDASAAKVVVETLVDQLPEDSNTTVISVKHESLPSSPTNGHLAPSGQFKYDPSVTYILEFCTLLATRDAESIEATGKIVLDTLQGILRDPSRYHAITISRTAFYALELLNASYDHDFVNVPFLLHTLSSLPQDALGKNSDLVLQGLALCIDEDGPLRREMMTSPDFWAILRALAQRPEAAALVFDILEKGTTGTSPAIMADNYEAAISLLNDFASAANPQRSAIPRPSPRSQRSSQPKQDKKRHAEAVARGSKAVDMLYNMTDRIPHLMQQSQLESSEAWSAYWLPIFQALTKQCTNPCRDVRQLAFSALQRSLLSPELTCSDPKEWTAIFGKVLFPLIIQLLKPEVFSSDRDGMSEMRVQSASLLCKVFLQYLVLLSEWDGMLDLWIKIIEIMDRLMNSGQGDSLNHAQEEAVRENLKNVVLFMVSSGYLVSPSKDPSKEKLWSETWKRIDRFLPELRSDLALDEPSAGEQVEEKTEEVKADAQEGTEKIEEKTEENAESQPEEKQEARPVSKEEANEE</sequence>
<evidence type="ECO:0000313" key="4">
    <source>
        <dbReference type="Proteomes" id="UP000635477"/>
    </source>
</evidence>
<dbReference type="CDD" id="cd00171">
    <property type="entry name" value="Sec7"/>
    <property type="match status" value="1"/>
</dbReference>
<feature type="region of interest" description="Disordered" evidence="1">
    <location>
        <begin position="1550"/>
        <end position="1607"/>
    </location>
</feature>
<dbReference type="InterPro" id="IPR032691">
    <property type="entry name" value="Mon2/Sec7/BIG1-like_HUS"/>
</dbReference>
<keyword evidence="4" id="KW-1185">Reference proteome</keyword>
<dbReference type="InterPro" id="IPR023394">
    <property type="entry name" value="Sec7_C_sf"/>
</dbReference>
<feature type="compositionally biased region" description="Low complexity" evidence="1">
    <location>
        <begin position="1306"/>
        <end position="1324"/>
    </location>
</feature>
<evidence type="ECO:0000256" key="1">
    <source>
        <dbReference type="SAM" id="MobiDB-lite"/>
    </source>
</evidence>
<dbReference type="Pfam" id="PF12783">
    <property type="entry name" value="Sec7-like_HUS"/>
    <property type="match status" value="1"/>
</dbReference>
<dbReference type="Pfam" id="PF23325">
    <property type="entry name" value="TPR_28"/>
    <property type="match status" value="1"/>
</dbReference>
<feature type="region of interest" description="Disordered" evidence="1">
    <location>
        <begin position="317"/>
        <end position="370"/>
    </location>
</feature>
<evidence type="ECO:0000259" key="2">
    <source>
        <dbReference type="PROSITE" id="PS50190"/>
    </source>
</evidence>
<dbReference type="Pfam" id="PF01369">
    <property type="entry name" value="Sec7"/>
    <property type="match status" value="1"/>
</dbReference>
<dbReference type="SUPFAM" id="SSF48371">
    <property type="entry name" value="ARM repeat"/>
    <property type="match status" value="1"/>
</dbReference>
<name>A0A8H4U6R9_9HYPO</name>
<dbReference type="GO" id="GO:0032012">
    <property type="term" value="P:regulation of ARF protein signal transduction"/>
    <property type="evidence" value="ECO:0007669"/>
    <property type="project" value="InterPro"/>
</dbReference>
<proteinExistence type="predicted"/>
<dbReference type="GO" id="GO:0005794">
    <property type="term" value="C:Golgi apparatus"/>
    <property type="evidence" value="ECO:0007669"/>
    <property type="project" value="UniProtKB-ARBA"/>
</dbReference>
<dbReference type="OrthoDB" id="10258608at2759"/>
<dbReference type="InterPro" id="IPR035999">
    <property type="entry name" value="Sec7_dom_sf"/>
</dbReference>
<dbReference type="EMBL" id="JABEYC010000996">
    <property type="protein sequence ID" value="KAF4970866.1"/>
    <property type="molecule type" value="Genomic_DNA"/>
</dbReference>
<feature type="compositionally biased region" description="Polar residues" evidence="1">
    <location>
        <begin position="346"/>
        <end position="360"/>
    </location>
</feature>
<organism evidence="3 4">
    <name type="scientific">Fusarium zealandicum</name>
    <dbReference type="NCBI Taxonomy" id="1053134"/>
    <lineage>
        <taxon>Eukaryota</taxon>
        <taxon>Fungi</taxon>
        <taxon>Dikarya</taxon>
        <taxon>Ascomycota</taxon>
        <taxon>Pezizomycotina</taxon>
        <taxon>Sordariomycetes</taxon>
        <taxon>Hypocreomycetidae</taxon>
        <taxon>Hypocreales</taxon>
        <taxon>Nectriaceae</taxon>
        <taxon>Fusarium</taxon>
        <taxon>Fusarium staphyleae species complex</taxon>
    </lineage>
</organism>
<comment type="caution">
    <text evidence="3">The sequence shown here is derived from an EMBL/GenBank/DDBJ whole genome shotgun (WGS) entry which is preliminary data.</text>
</comment>
<feature type="region of interest" description="Disordered" evidence="1">
    <location>
        <begin position="1"/>
        <end position="23"/>
    </location>
</feature>
<dbReference type="GO" id="GO:0005085">
    <property type="term" value="F:guanyl-nucleotide exchange factor activity"/>
    <property type="evidence" value="ECO:0007669"/>
    <property type="project" value="InterPro"/>
</dbReference>
<dbReference type="InterPro" id="IPR016024">
    <property type="entry name" value="ARM-type_fold"/>
</dbReference>
<dbReference type="Gene3D" id="1.10.220.20">
    <property type="match status" value="1"/>
</dbReference>
<protein>
    <recommendedName>
        <fullName evidence="2">SEC7 domain-containing protein</fullName>
    </recommendedName>
</protein>
<feature type="region of interest" description="Disordered" evidence="1">
    <location>
        <begin position="69"/>
        <end position="127"/>
    </location>
</feature>
<feature type="region of interest" description="Disordered" evidence="1">
    <location>
        <begin position="507"/>
        <end position="541"/>
    </location>
</feature>
<feature type="compositionally biased region" description="Polar residues" evidence="1">
    <location>
        <begin position="511"/>
        <end position="521"/>
    </location>
</feature>
<feature type="domain" description="SEC7" evidence="2">
    <location>
        <begin position="635"/>
        <end position="825"/>
    </location>
</feature>
<feature type="compositionally biased region" description="Basic and acidic residues" evidence="1">
    <location>
        <begin position="529"/>
        <end position="541"/>
    </location>
</feature>
<accession>A0A8H4U6R9</accession>
<reference evidence="3" key="1">
    <citation type="journal article" date="2020" name="BMC Genomics">
        <title>Correction to: Identification and distribution of gene clusters required for synthesis of sphingolipid metabolism inhibitors in diverse species of the filamentous fungus Fusarium.</title>
        <authorList>
            <person name="Kim H.S."/>
            <person name="Lohmar J.M."/>
            <person name="Busman M."/>
            <person name="Brown D.W."/>
            <person name="Naumann T.A."/>
            <person name="Divon H.H."/>
            <person name="Lysoe E."/>
            <person name="Uhlig S."/>
            <person name="Proctor R.H."/>
        </authorList>
    </citation>
    <scope>NUCLEOTIDE SEQUENCE</scope>
    <source>
        <strain evidence="3">NRRL 22465</strain>
    </source>
</reference>
<dbReference type="Proteomes" id="UP000635477">
    <property type="component" value="Unassembled WGS sequence"/>
</dbReference>
<evidence type="ECO:0000313" key="3">
    <source>
        <dbReference type="EMBL" id="KAF4970866.1"/>
    </source>
</evidence>
<dbReference type="PROSITE" id="PS50190">
    <property type="entry name" value="SEC7"/>
    <property type="match status" value="1"/>
</dbReference>
<dbReference type="InterPro" id="IPR000904">
    <property type="entry name" value="Sec7_dom"/>
</dbReference>
<dbReference type="GO" id="GO:0016192">
    <property type="term" value="P:vesicle-mediated transport"/>
    <property type="evidence" value="ECO:0007669"/>
    <property type="project" value="UniProtKB-ARBA"/>
</dbReference>
<dbReference type="SUPFAM" id="SSF48425">
    <property type="entry name" value="Sec7 domain"/>
    <property type="match status" value="1"/>
</dbReference>
<dbReference type="Gene3D" id="1.10.1000.11">
    <property type="entry name" value="Arf Nucleotide-binding Site Opener,domain 2"/>
    <property type="match status" value="1"/>
</dbReference>
<reference evidence="3" key="2">
    <citation type="submission" date="2020-05" db="EMBL/GenBank/DDBJ databases">
        <authorList>
            <person name="Kim H.-S."/>
            <person name="Proctor R.H."/>
            <person name="Brown D.W."/>
        </authorList>
    </citation>
    <scope>NUCLEOTIDE SEQUENCE</scope>
    <source>
        <strain evidence="3">NRRL 22465</strain>
    </source>
</reference>
<dbReference type="PANTHER" id="PTHR10663:SF388">
    <property type="entry name" value="GOLGI-SPECIFIC BREFELDIN A-RESISTANCE GUANINE NUCLEOTIDE EXCHANGE FACTOR 1"/>
    <property type="match status" value="1"/>
</dbReference>
<dbReference type="PANTHER" id="PTHR10663">
    <property type="entry name" value="GUANYL-NUCLEOTIDE EXCHANGE FACTOR"/>
    <property type="match status" value="1"/>
</dbReference>
<dbReference type="SMART" id="SM00222">
    <property type="entry name" value="Sec7"/>
    <property type="match status" value="1"/>
</dbReference>